<feature type="region of interest" description="Disordered" evidence="6">
    <location>
        <begin position="2195"/>
        <end position="2232"/>
    </location>
</feature>
<feature type="non-terminal residue" evidence="9">
    <location>
        <position position="1"/>
    </location>
</feature>
<keyword evidence="10" id="KW-1185">Reference proteome</keyword>
<keyword evidence="4" id="KW-1015">Disulfide bond</keyword>
<dbReference type="Gene3D" id="3.30.70.1620">
    <property type="match status" value="1"/>
</dbReference>
<organism evidence="9 10">
    <name type="scientific">Clarias magur</name>
    <name type="common">Asian catfish</name>
    <name type="synonym">Macropteronotus magur</name>
    <dbReference type="NCBI Taxonomy" id="1594786"/>
    <lineage>
        <taxon>Eukaryota</taxon>
        <taxon>Metazoa</taxon>
        <taxon>Chordata</taxon>
        <taxon>Craniata</taxon>
        <taxon>Vertebrata</taxon>
        <taxon>Euteleostomi</taxon>
        <taxon>Actinopterygii</taxon>
        <taxon>Neopterygii</taxon>
        <taxon>Teleostei</taxon>
        <taxon>Ostariophysi</taxon>
        <taxon>Siluriformes</taxon>
        <taxon>Clariidae</taxon>
        <taxon>Clarias</taxon>
    </lineage>
</organism>
<name>A0A8J4UI00_CLAMG</name>
<dbReference type="Proteomes" id="UP000727407">
    <property type="component" value="Unassembled WGS sequence"/>
</dbReference>
<reference evidence="9" key="1">
    <citation type="submission" date="2020-07" db="EMBL/GenBank/DDBJ databases">
        <title>Clarias magur genome sequencing, assembly and annotation.</title>
        <authorList>
            <person name="Kushwaha B."/>
            <person name="Kumar R."/>
            <person name="Das P."/>
            <person name="Joshi C.G."/>
            <person name="Kumar D."/>
            <person name="Nagpure N.S."/>
            <person name="Pandey M."/>
            <person name="Agarwal S."/>
            <person name="Srivastava S."/>
            <person name="Singh M."/>
            <person name="Sahoo L."/>
            <person name="Jayasankar P."/>
            <person name="Meher P.K."/>
            <person name="Koringa P.G."/>
            <person name="Iquebal M.A."/>
            <person name="Das S.P."/>
            <person name="Bit A."/>
            <person name="Patnaik S."/>
            <person name="Patel N."/>
            <person name="Shah T.M."/>
            <person name="Hinsu A."/>
            <person name="Jena J.K."/>
        </authorList>
    </citation>
    <scope>NUCLEOTIDE SEQUENCE</scope>
    <source>
        <strain evidence="9">CIFAMagur01</strain>
        <tissue evidence="9">Testis</tissue>
    </source>
</reference>
<comment type="subcellular location">
    <subcellularLocation>
        <location evidence="1">Chromosome</location>
    </subcellularLocation>
</comment>
<dbReference type="Pfam" id="PF26197">
    <property type="entry name" value="Ig_SMCHD1_5th"/>
    <property type="match status" value="1"/>
</dbReference>
<dbReference type="Pfam" id="PF26201">
    <property type="entry name" value="Ig_SMCHD1_7th"/>
    <property type="match status" value="1"/>
</dbReference>
<dbReference type="InterPro" id="IPR036277">
    <property type="entry name" value="SMC_hinge_sf"/>
</dbReference>
<evidence type="ECO:0000259" key="8">
    <source>
        <dbReference type="PROSITE" id="PS51041"/>
    </source>
</evidence>
<feature type="region of interest" description="Disordered" evidence="6">
    <location>
        <begin position="1665"/>
        <end position="1712"/>
    </location>
</feature>
<evidence type="ECO:0000313" key="10">
    <source>
        <dbReference type="Proteomes" id="UP000727407"/>
    </source>
</evidence>
<protein>
    <submittedName>
        <fullName evidence="9">Structural maintenance of chromosomes flexible hinge domain-containing protein 1</fullName>
    </submittedName>
</protein>
<dbReference type="InterPro" id="IPR058617">
    <property type="entry name" value="Ig_SMCHD1_7th"/>
</dbReference>
<dbReference type="Pfam" id="PF06470">
    <property type="entry name" value="SMC_hinge"/>
    <property type="match status" value="1"/>
</dbReference>
<dbReference type="InterPro" id="IPR001073">
    <property type="entry name" value="C1q_dom"/>
</dbReference>
<evidence type="ECO:0000256" key="6">
    <source>
        <dbReference type="SAM" id="MobiDB-lite"/>
    </source>
</evidence>
<dbReference type="InterPro" id="IPR010935">
    <property type="entry name" value="SMC_hinge"/>
</dbReference>
<feature type="domain" description="EMI" evidence="8">
    <location>
        <begin position="1579"/>
        <end position="1655"/>
    </location>
</feature>
<comment type="caution">
    <text evidence="9">The sequence shown here is derived from an EMBL/GenBank/DDBJ whole genome shotgun (WGS) entry which is preliminary data.</text>
</comment>
<dbReference type="InterPro" id="IPR058615">
    <property type="entry name" value="Ig_SMCHD1_6th"/>
</dbReference>
<dbReference type="Pfam" id="PF26195">
    <property type="entry name" value="Ig_SMCHD1_2nd"/>
    <property type="match status" value="1"/>
</dbReference>
<dbReference type="GO" id="GO:0005694">
    <property type="term" value="C:chromosome"/>
    <property type="evidence" value="ECO:0007669"/>
    <property type="project" value="UniProtKB-SubCell"/>
</dbReference>
<dbReference type="Gene3D" id="1.20.1060.20">
    <property type="match status" value="1"/>
</dbReference>
<feature type="compositionally biased region" description="Pro residues" evidence="6">
    <location>
        <begin position="1668"/>
        <end position="1677"/>
    </location>
</feature>
<evidence type="ECO:0000256" key="5">
    <source>
        <dbReference type="SAM" id="Coils"/>
    </source>
</evidence>
<dbReference type="InterPro" id="IPR058616">
    <property type="entry name" value="Ig_SMCHD1_8th"/>
</dbReference>
<dbReference type="InterPro" id="IPR058611">
    <property type="entry name" value="Ig_SMCHD1_1st"/>
</dbReference>
<dbReference type="InterPro" id="IPR058612">
    <property type="entry name" value="Ig_SMCHD1_2nd"/>
</dbReference>
<dbReference type="PANTHER" id="PTHR22640">
    <property type="entry name" value="STRUCTURAL MAINTENANCE OF CHROMOSOMES FLEXIBLE HINGE DOMAIN-CONTAINING PROTEIN 1"/>
    <property type="match status" value="1"/>
</dbReference>
<feature type="domain" description="C1q" evidence="7">
    <location>
        <begin position="2250"/>
        <end position="2290"/>
    </location>
</feature>
<keyword evidence="3" id="KW-0732">Signal</keyword>
<evidence type="ECO:0000259" key="7">
    <source>
        <dbReference type="PROSITE" id="PS50871"/>
    </source>
</evidence>
<dbReference type="GO" id="GO:0005524">
    <property type="term" value="F:ATP binding"/>
    <property type="evidence" value="ECO:0007669"/>
    <property type="project" value="InterPro"/>
</dbReference>
<feature type="compositionally biased region" description="Polar residues" evidence="6">
    <location>
        <begin position="2207"/>
        <end position="2219"/>
    </location>
</feature>
<dbReference type="SMART" id="SM00968">
    <property type="entry name" value="SMC_hinge"/>
    <property type="match status" value="1"/>
</dbReference>
<dbReference type="GO" id="GO:0051276">
    <property type="term" value="P:chromosome organization"/>
    <property type="evidence" value="ECO:0007669"/>
    <property type="project" value="InterPro"/>
</dbReference>
<dbReference type="Pfam" id="PF07546">
    <property type="entry name" value="EMI"/>
    <property type="match status" value="1"/>
</dbReference>
<evidence type="ECO:0000256" key="2">
    <source>
        <dbReference type="ARBA" id="ARBA00022454"/>
    </source>
</evidence>
<dbReference type="EMBL" id="QNUK01000307">
    <property type="protein sequence ID" value="KAF5895762.1"/>
    <property type="molecule type" value="Genomic_DNA"/>
</dbReference>
<dbReference type="PANTHER" id="PTHR22640:SF2">
    <property type="entry name" value="STRUCTURAL MAINTENANCE OF CHROMOSOMES FLEXIBLE HINGE DOMAIN-CONTAINING PROTEIN 1"/>
    <property type="match status" value="1"/>
</dbReference>
<dbReference type="Pfam" id="PF26198">
    <property type="entry name" value="Ig_SMCHD1_6th"/>
    <property type="match status" value="1"/>
</dbReference>
<dbReference type="PROSITE" id="PS51041">
    <property type="entry name" value="EMI"/>
    <property type="match status" value="1"/>
</dbReference>
<evidence type="ECO:0000256" key="1">
    <source>
        <dbReference type="ARBA" id="ARBA00004286"/>
    </source>
</evidence>
<dbReference type="SUPFAM" id="SSF75553">
    <property type="entry name" value="Smc hinge domain"/>
    <property type="match status" value="1"/>
</dbReference>
<dbReference type="Pfam" id="PF26196">
    <property type="entry name" value="Ig_SMCHD1_4th"/>
    <property type="match status" value="1"/>
</dbReference>
<dbReference type="Pfam" id="PF26194">
    <property type="entry name" value="Ig_SMCHD1_1st"/>
    <property type="match status" value="1"/>
</dbReference>
<feature type="coiled-coil region" evidence="5">
    <location>
        <begin position="1800"/>
        <end position="1827"/>
    </location>
</feature>
<accession>A0A8J4UI00</accession>
<dbReference type="GO" id="GO:0006302">
    <property type="term" value="P:double-strand break repair"/>
    <property type="evidence" value="ECO:0007669"/>
    <property type="project" value="InterPro"/>
</dbReference>
<keyword evidence="2" id="KW-0158">Chromosome</keyword>
<sequence length="2290" mass="255512">PENDEDCFVTNTEGRGKKPIFECFWNGRLIPYSSVDEFEWCARSKKVGSIPLECYNRISGVLFTNDRFQVSTNKLTFMDLELQLRDKDTIFTRVLNGQEQRVKINREFTNWLKECHEKYDKQVKFLGFQGEMVRTDVQPKRLQSPWARYKAIVWDGKTYKSGQQVKTMKTLPHFYGTIDQFLLYGDHDGDVYATGGHVQITLEPKEIFNEVKTVPITKIDRQATDADIKGYIENELGKLPDKLRVTWPEGNPWPEKTIQPAGTPMGPIQVEILNKKGEKMSRLPGCSVNTKKLQIDLKVFWHSPTGKVQTNSHTGVHSKWEYWFRKMENLNKRGKYTLHLQTMLSDGDSPNMWAGRRLPHYTLNFSIKENSAAAFTVAVVPPLVQVGVPFTLPLQFTDAFNHPTQPPSDIKPQLECSSLKLSYEQTTTSGSTFTIKDLRAMGKVTSHQDKMYTIKVTIPGLKPDTQSFQISTRPGPPHQLAVKPKDEICIENGTPAGFSVDVQDEFNNITTHSKLIVHCQLIGDSDLLADSVDCSNTGSGLLLAKPVQLKNVTTERTLTAKFSIPNQKVVAFVERTVRILPSTRVFRIEVYRQEDDSDDVIILQNKERINWTAGDTLGCLHFKLFDEGGRQVALTQKVAHNIKVNWAADVKAAELAKGRLPSICVPTKVHGEQFYQVAFQDQQTVDTSFTILPRPDEPERLRVTLSETTVRMGESLSEDIYVEVVDQYGNKTDALNAESMKEVSVSADKLDVSALSFNWQDRIGTMVVTGVRFSEGLPGPRELCFKYQNFKEFVRITVTAGPPTKLILLEPQELPLRVYNGQGLDTPFHLQLCDAWGNPAADQRVVISVKSRSPQLKVKCSVTSQTVDTEGKASFRLETITAKIGEHEVEFKGSISKTNTISGPVIKLCVVPDPNNPVKLNVEYNNDGILRAGDIFPVFKVTVLSEEGGPVKNVSPSSLSMLLWEGLASGCRPPPEVMALKCSKPKDKDNDDHFYFRDKEIPVRAGKYMVQFLFAVDSAKPLWSSQIALNVVANKPVKLIPDTPASTPVVSNSSTLADRTLLDLLCLHIMDEHNNPAGLGFNGKVILTVTTAGNDEAEDLPMFENKAQSLTYDLIDGKSIIKDLALMENSPGADGAEYTLQFRPVLQGPKSLSNIPPYKLPFRFYNDTEHQKVMATMSKKKDQLSQSILVYKDILETNKQLTTELKGQMQDAVNKESQLKDELKKNGLDVSRITDVASVEGLVAQVTADLERIKNQPRRKCTIPDPFRGSQDVLGKVAHLALVKDDNAAKVISWHLLGDMDCVVTVTTVAAKKIYDETQGRQQVMPIETVFWKPNNRPLPHIRNGQSLFRPLGNPVFVRDLLIFPEHAENCSKVFSNLLGDTILVDDLDSANHYRKGVVQSKMQCPTLLTRQGERIRSNGKFGGLQNKAPPIEKLRGHVFGAPLPPEYHTTCKQKELLLQYSIAAQKALKVKADYDHHMEYLQSPKMKQTQQELQQQEKEFREIEKKLCSTPVRTSPGSLKRNLQDELDESLPAKRVRRKTRRLLAVFILTFSLSFGTPPMYSLFQGAPYSSSIQKQRSKNWCAFVVHKNVTCAVLAVTETVEFDNAPCPEHQPHCAQTGISRVQRRPTYKVGYKQVTELEWRCCPGYRGYDCMELKGAQPPFQVLPKPQPSLPPVHPTQEKVNGPGVSSGPHPWMKPSEGGQTSGQHDSRRVRELEQQVQNLSQTVLHMQAAITTANAKLRLDLQEDASKIILNLLGHVQQPQHAVSGGTESFVLPPELTISPVPVELQNQVTHLSNTINSNSNTIQGMESKLQEIEIQVNRLNEVASGAPVPLPSSTLATECPCQAYIDEKLQALREELLEGMDIKMADLKNSCDYKVELFKEQCEEQEASYLSLNELLESKEADLRQEIQDLRHHVSNSTYKQLEVAEFQVELQSLKKVHQSLASAVNATNKEQKDLEEVLSARFSLAEQIAEKHCLGLEEKLRSDWAKEWEAQNKTLESKISAALQVFTDMQLHTIPTDSQNILEVEKQTQSLKGEVHTVMHQVTQLESLIRILNESISHQSQMNGLNNKLGELEEACGRNQESANKIEEMLSGMDGRVANVERVCGRLEPMSDSLKRIKDGLNKHVSGLWNCVKKLNSTVLTHSADITILRENSQATVGKSQGAASTPQYTGALSGMENSNILTKKDVPVLESGEAGPPGTKPSTGLPQGSDGSKTPVKGYATAPGLSPSPPISVTAHIVSGPASLSLPVSFSAGLTLFPFSEEVGIIRFNRVLLNDGGHYDHNT</sequence>
<dbReference type="InterPro" id="IPR011489">
    <property type="entry name" value="EMI_domain"/>
</dbReference>
<evidence type="ECO:0000313" key="9">
    <source>
        <dbReference type="EMBL" id="KAF5895762.1"/>
    </source>
</evidence>
<dbReference type="Pfam" id="PF26199">
    <property type="entry name" value="Ig_SMCHD1_8th"/>
    <property type="match status" value="1"/>
</dbReference>
<dbReference type="Pfam" id="PF22899">
    <property type="entry name" value="SMCHD1_S5"/>
    <property type="match status" value="1"/>
</dbReference>
<proteinExistence type="predicted"/>
<dbReference type="InterPro" id="IPR038892">
    <property type="entry name" value="SMCHD1"/>
</dbReference>
<feature type="non-terminal residue" evidence="9">
    <location>
        <position position="2290"/>
    </location>
</feature>
<dbReference type="InterPro" id="IPR058614">
    <property type="entry name" value="Ig_SMCHD1_5th"/>
</dbReference>
<feature type="coiled-coil region" evidence="5">
    <location>
        <begin position="1887"/>
        <end position="1918"/>
    </location>
</feature>
<evidence type="ECO:0000256" key="4">
    <source>
        <dbReference type="ARBA" id="ARBA00023157"/>
    </source>
</evidence>
<evidence type="ECO:0000256" key="3">
    <source>
        <dbReference type="ARBA" id="ARBA00022729"/>
    </source>
</evidence>
<dbReference type="OrthoDB" id="10036779at2759"/>
<dbReference type="InterPro" id="IPR058613">
    <property type="entry name" value="Ig_SMCHD1_4th"/>
</dbReference>
<dbReference type="PROSITE" id="PS50871">
    <property type="entry name" value="C1Q"/>
    <property type="match status" value="1"/>
</dbReference>
<keyword evidence="5" id="KW-0175">Coiled coil</keyword>
<dbReference type="InterPro" id="IPR055109">
    <property type="entry name" value="SMCHD1_S5"/>
</dbReference>
<gene>
    <name evidence="9" type="primary">smchd1</name>
    <name evidence="9" type="ORF">DAT39_014524</name>
</gene>